<evidence type="ECO:0000313" key="2">
    <source>
        <dbReference type="EMBL" id="QHN35554.1"/>
    </source>
</evidence>
<dbReference type="RefSeq" id="WP_213243465.1">
    <property type="nucleotide sequence ID" value="NZ_CP045806.1"/>
</dbReference>
<reference evidence="2" key="1">
    <citation type="journal article" date="2021" name="Nat. Microbiol.">
        <title>Cocultivation of an ultrasmall environmental parasitic bacterium with lytic ability against bacteria associated with wastewater foams.</title>
        <authorList>
            <person name="Batinovic S."/>
            <person name="Rose J.J.A."/>
            <person name="Ratcliffe J."/>
            <person name="Seviour R.J."/>
            <person name="Petrovski S."/>
        </authorList>
    </citation>
    <scope>NUCLEOTIDE SEQUENCE</scope>
    <source>
        <strain evidence="2">CON9</strain>
    </source>
</reference>
<gene>
    <name evidence="2" type="ORF">GII31_12350</name>
</gene>
<evidence type="ECO:0008006" key="4">
    <source>
        <dbReference type="Google" id="ProtNLM"/>
    </source>
</evidence>
<proteinExistence type="predicted"/>
<evidence type="ECO:0000256" key="1">
    <source>
        <dbReference type="SAM" id="MobiDB-lite"/>
    </source>
</evidence>
<protein>
    <recommendedName>
        <fullName evidence="4">Lsr2 protein</fullName>
    </recommendedName>
</protein>
<accession>A0ABX6II51</accession>
<keyword evidence="3" id="KW-1185">Reference proteome</keyword>
<organism evidence="2 3">
    <name type="scientific">Gordonia pseudamarae</name>
    <dbReference type="NCBI Taxonomy" id="2831662"/>
    <lineage>
        <taxon>Bacteria</taxon>
        <taxon>Bacillati</taxon>
        <taxon>Actinomycetota</taxon>
        <taxon>Actinomycetes</taxon>
        <taxon>Mycobacteriales</taxon>
        <taxon>Gordoniaceae</taxon>
        <taxon>Gordonia</taxon>
    </lineage>
</organism>
<dbReference type="Proteomes" id="UP001059836">
    <property type="component" value="Chromosome"/>
</dbReference>
<dbReference type="EMBL" id="CP045809">
    <property type="protein sequence ID" value="QHN35554.1"/>
    <property type="molecule type" value="Genomic_DNA"/>
</dbReference>
<feature type="region of interest" description="Disordered" evidence="1">
    <location>
        <begin position="1"/>
        <end position="24"/>
    </location>
</feature>
<sequence length="219" mass="23784">MPPDELGSVRGDVVSVETQPDSPRPYRVTLAEHRFAYDVALLDGSDPPELADLRLAAIEPGTPVETRDLMAAPVDRLARIAAKHDRRDGTAHDRAAADRMRAALAERFGLDPADVDLTLSSREAPDALLVPAPPKRRRGRPPKSAAFYARVAAAARDAGTDPERRSIARGVQARAASWPECDGPPPLSTVERWLKQARKLGLYAGPRATTDTTTKETER</sequence>
<name>A0ABX6II51_9ACTN</name>
<evidence type="ECO:0000313" key="3">
    <source>
        <dbReference type="Proteomes" id="UP001059836"/>
    </source>
</evidence>